<dbReference type="InterPro" id="IPR036388">
    <property type="entry name" value="WH-like_DNA-bd_sf"/>
</dbReference>
<evidence type="ECO:0000259" key="8">
    <source>
        <dbReference type="Pfam" id="PF04545"/>
    </source>
</evidence>
<evidence type="ECO:0000259" key="7">
    <source>
        <dbReference type="Pfam" id="PF04542"/>
    </source>
</evidence>
<dbReference type="GO" id="GO:0006352">
    <property type="term" value="P:DNA-templated transcription initiation"/>
    <property type="evidence" value="ECO:0007669"/>
    <property type="project" value="InterPro"/>
</dbReference>
<reference evidence="9 10" key="1">
    <citation type="journal article" date="2019" name="Nat. Microbiol.">
        <title>Mediterranean grassland soil C-N compound turnover is dependent on rainfall and depth, and is mediated by genomically divergent microorganisms.</title>
        <authorList>
            <person name="Diamond S."/>
            <person name="Andeer P.F."/>
            <person name="Li Z."/>
            <person name="Crits-Christoph A."/>
            <person name="Burstein D."/>
            <person name="Anantharaman K."/>
            <person name="Lane K.R."/>
            <person name="Thomas B.C."/>
            <person name="Pan C."/>
            <person name="Northen T.R."/>
            <person name="Banfield J.F."/>
        </authorList>
    </citation>
    <scope>NUCLEOTIDE SEQUENCE [LARGE SCALE GENOMIC DNA]</scope>
    <source>
        <strain evidence="9">NP_2</strain>
    </source>
</reference>
<keyword evidence="2" id="KW-0805">Transcription regulation</keyword>
<evidence type="ECO:0000256" key="1">
    <source>
        <dbReference type="ARBA" id="ARBA00010641"/>
    </source>
</evidence>
<comment type="similarity">
    <text evidence="1">Belongs to the sigma-70 factor family. ECF subfamily.</text>
</comment>
<evidence type="ECO:0000256" key="5">
    <source>
        <dbReference type="ARBA" id="ARBA00023163"/>
    </source>
</evidence>
<evidence type="ECO:0000256" key="2">
    <source>
        <dbReference type="ARBA" id="ARBA00023015"/>
    </source>
</evidence>
<dbReference type="GO" id="GO:0003677">
    <property type="term" value="F:DNA binding"/>
    <property type="evidence" value="ECO:0007669"/>
    <property type="project" value="UniProtKB-KW"/>
</dbReference>
<evidence type="ECO:0000313" key="9">
    <source>
        <dbReference type="EMBL" id="TMJ10621.1"/>
    </source>
</evidence>
<name>A0A537LRG2_9BACT</name>
<dbReference type="EMBL" id="VBAJ01000005">
    <property type="protein sequence ID" value="TMJ10621.1"/>
    <property type="molecule type" value="Genomic_DNA"/>
</dbReference>
<dbReference type="SUPFAM" id="SSF88946">
    <property type="entry name" value="Sigma2 domain of RNA polymerase sigma factors"/>
    <property type="match status" value="1"/>
</dbReference>
<keyword evidence="3" id="KW-0731">Sigma factor</keyword>
<dbReference type="InterPro" id="IPR014284">
    <property type="entry name" value="RNA_pol_sigma-70_dom"/>
</dbReference>
<dbReference type="Gene3D" id="1.10.1740.10">
    <property type="match status" value="1"/>
</dbReference>
<dbReference type="PANTHER" id="PTHR43133">
    <property type="entry name" value="RNA POLYMERASE ECF-TYPE SIGMA FACTO"/>
    <property type="match status" value="1"/>
</dbReference>
<dbReference type="InterPro" id="IPR007630">
    <property type="entry name" value="RNA_pol_sigma70_r4"/>
</dbReference>
<dbReference type="Gene3D" id="1.10.10.10">
    <property type="entry name" value="Winged helix-like DNA-binding domain superfamily/Winged helix DNA-binding domain"/>
    <property type="match status" value="1"/>
</dbReference>
<comment type="caution">
    <text evidence="9">The sequence shown here is derived from an EMBL/GenBank/DDBJ whole genome shotgun (WGS) entry which is preliminary data.</text>
</comment>
<dbReference type="SUPFAM" id="SSF88659">
    <property type="entry name" value="Sigma3 and sigma4 domains of RNA polymerase sigma factors"/>
    <property type="match status" value="1"/>
</dbReference>
<evidence type="ECO:0000256" key="6">
    <source>
        <dbReference type="SAM" id="MobiDB-lite"/>
    </source>
</evidence>
<protein>
    <submittedName>
        <fullName evidence="9">Sigma-70 family RNA polymerase sigma factor</fullName>
    </submittedName>
</protein>
<dbReference type="InterPro" id="IPR007627">
    <property type="entry name" value="RNA_pol_sigma70_r2"/>
</dbReference>
<evidence type="ECO:0000313" key="10">
    <source>
        <dbReference type="Proteomes" id="UP000318661"/>
    </source>
</evidence>
<feature type="domain" description="RNA polymerase sigma-70 region 4" evidence="8">
    <location>
        <begin position="199"/>
        <end position="247"/>
    </location>
</feature>
<dbReference type="CDD" id="cd06171">
    <property type="entry name" value="Sigma70_r4"/>
    <property type="match status" value="1"/>
</dbReference>
<keyword evidence="5" id="KW-0804">Transcription</keyword>
<dbReference type="InterPro" id="IPR013324">
    <property type="entry name" value="RNA_pol_sigma_r3/r4-like"/>
</dbReference>
<gene>
    <name evidence="9" type="ORF">E6G99_00045</name>
</gene>
<feature type="domain" description="RNA polymerase sigma-70 region 2" evidence="7">
    <location>
        <begin position="96"/>
        <end position="163"/>
    </location>
</feature>
<proteinExistence type="inferred from homology"/>
<dbReference type="Pfam" id="PF04545">
    <property type="entry name" value="Sigma70_r4"/>
    <property type="match status" value="1"/>
</dbReference>
<dbReference type="InterPro" id="IPR039425">
    <property type="entry name" value="RNA_pol_sigma-70-like"/>
</dbReference>
<organism evidence="9 10">
    <name type="scientific">Candidatus Segetimicrobium genomatis</name>
    <dbReference type="NCBI Taxonomy" id="2569760"/>
    <lineage>
        <taxon>Bacteria</taxon>
        <taxon>Bacillati</taxon>
        <taxon>Candidatus Sysuimicrobiota</taxon>
        <taxon>Candidatus Sysuimicrobiia</taxon>
        <taxon>Candidatus Sysuimicrobiales</taxon>
        <taxon>Candidatus Segetimicrobiaceae</taxon>
        <taxon>Candidatus Segetimicrobium</taxon>
    </lineage>
</organism>
<dbReference type="NCBIfam" id="TIGR02937">
    <property type="entry name" value="sigma70-ECF"/>
    <property type="match status" value="1"/>
</dbReference>
<dbReference type="PANTHER" id="PTHR43133:SF62">
    <property type="entry name" value="RNA POLYMERASE SIGMA FACTOR SIGZ"/>
    <property type="match status" value="1"/>
</dbReference>
<dbReference type="Proteomes" id="UP000318661">
    <property type="component" value="Unassembled WGS sequence"/>
</dbReference>
<keyword evidence="4" id="KW-0238">DNA-binding</keyword>
<evidence type="ECO:0000256" key="3">
    <source>
        <dbReference type="ARBA" id="ARBA00023082"/>
    </source>
</evidence>
<evidence type="ECO:0000256" key="4">
    <source>
        <dbReference type="ARBA" id="ARBA00023125"/>
    </source>
</evidence>
<sequence>MPYATSVMVWIPEEPSSDCSHDPCRRIGPSVGTRGAKNWTGGPGRMTTGTILRSEERPMRSSAVGWDVDRGMTGTDQEATLLARIARRDATAFETLYDRYSRAVYSLALRMLGNPQAAQEVAQEIFLHIWRGAGEFIPARGSARSWVLSLAHHRTVDALRRQKVRTVETLAEGDRSAGGGADVVEQALRGVEGATVRSALMTLSADQREAIVLAYYGGYTQQAIASRLKIPLGTVKTRIRDGMQRLRVQLAGGEEEPQ</sequence>
<accession>A0A537LRG2</accession>
<dbReference type="GO" id="GO:0016987">
    <property type="term" value="F:sigma factor activity"/>
    <property type="evidence" value="ECO:0007669"/>
    <property type="project" value="UniProtKB-KW"/>
</dbReference>
<feature type="region of interest" description="Disordered" evidence="6">
    <location>
        <begin position="29"/>
        <end position="48"/>
    </location>
</feature>
<dbReference type="InterPro" id="IPR013325">
    <property type="entry name" value="RNA_pol_sigma_r2"/>
</dbReference>
<dbReference type="Pfam" id="PF04542">
    <property type="entry name" value="Sigma70_r2"/>
    <property type="match status" value="1"/>
</dbReference>
<dbReference type="AlphaFoldDB" id="A0A537LRG2"/>